<reference evidence="11" key="1">
    <citation type="submission" date="2016-10" db="EMBL/GenBank/DDBJ databases">
        <authorList>
            <person name="Varghese N."/>
            <person name="Submissions S."/>
        </authorList>
    </citation>
    <scope>NUCLEOTIDE SEQUENCE [LARGE SCALE GENOMIC DNA]</scope>
    <source>
        <strain evidence="11">DSM 241</strain>
    </source>
</reference>
<dbReference type="STRING" id="1396821.SAMN05444515_102139"/>
<protein>
    <recommendedName>
        <fullName evidence="8">Pseudouridine synthase</fullName>
        <ecNumber evidence="8">5.4.99.-</ecNumber>
    </recommendedName>
</protein>
<organism evidence="10 11">
    <name type="scientific">Ectothiorhodospira marina</name>
    <dbReference type="NCBI Taxonomy" id="1396821"/>
    <lineage>
        <taxon>Bacteria</taxon>
        <taxon>Pseudomonadati</taxon>
        <taxon>Pseudomonadota</taxon>
        <taxon>Gammaproteobacteria</taxon>
        <taxon>Chromatiales</taxon>
        <taxon>Ectothiorhodospiraceae</taxon>
        <taxon>Ectothiorhodospira</taxon>
    </lineage>
</organism>
<evidence type="ECO:0000256" key="7">
    <source>
        <dbReference type="PROSITE-ProRule" id="PRU00182"/>
    </source>
</evidence>
<dbReference type="InterPro" id="IPR006224">
    <property type="entry name" value="PsdUridine_synth_RluA-like_CS"/>
</dbReference>
<dbReference type="GO" id="GO:0160140">
    <property type="term" value="F:23S rRNA pseudouridine(1911/1915/1917) synthase activity"/>
    <property type="evidence" value="ECO:0007669"/>
    <property type="project" value="UniProtKB-EC"/>
</dbReference>
<dbReference type="InterPro" id="IPR002942">
    <property type="entry name" value="S4_RNA-bd"/>
</dbReference>
<comment type="function">
    <text evidence="5">Responsible for synthesis of pseudouridine from uracil at positions 1911, 1915 and 1917 in 23S ribosomal RNA.</text>
</comment>
<proteinExistence type="inferred from homology"/>
<dbReference type="PROSITE" id="PS01129">
    <property type="entry name" value="PSI_RLU"/>
    <property type="match status" value="1"/>
</dbReference>
<evidence type="ECO:0000256" key="2">
    <source>
        <dbReference type="ARBA" id="ARBA00022884"/>
    </source>
</evidence>
<dbReference type="GO" id="GO:0003723">
    <property type="term" value="F:RNA binding"/>
    <property type="evidence" value="ECO:0007669"/>
    <property type="project" value="UniProtKB-KW"/>
</dbReference>
<dbReference type="InterPro" id="IPR006145">
    <property type="entry name" value="PsdUridine_synth_RsuA/RluA"/>
</dbReference>
<evidence type="ECO:0000259" key="9">
    <source>
        <dbReference type="SMART" id="SM00363"/>
    </source>
</evidence>
<dbReference type="SUPFAM" id="SSF55174">
    <property type="entry name" value="Alpha-L RNA-binding motif"/>
    <property type="match status" value="1"/>
</dbReference>
<accession>A0A1H7HDW3</accession>
<dbReference type="PANTHER" id="PTHR21600:SF44">
    <property type="entry name" value="RIBOSOMAL LARGE SUBUNIT PSEUDOURIDINE SYNTHASE D"/>
    <property type="match status" value="1"/>
</dbReference>
<comment type="similarity">
    <text evidence="1 8">Belongs to the pseudouridine synthase RluA family.</text>
</comment>
<comment type="catalytic activity">
    <reaction evidence="4">
        <text>uridine(1911/1915/1917) in 23S rRNA = pseudouridine(1911/1915/1917) in 23S rRNA</text>
        <dbReference type="Rhea" id="RHEA:42524"/>
        <dbReference type="Rhea" id="RHEA-COMP:10097"/>
        <dbReference type="Rhea" id="RHEA-COMP:10098"/>
        <dbReference type="ChEBI" id="CHEBI:65314"/>
        <dbReference type="ChEBI" id="CHEBI:65315"/>
        <dbReference type="EC" id="5.4.99.23"/>
    </reaction>
</comment>
<dbReference type="Gene3D" id="3.30.2350.10">
    <property type="entry name" value="Pseudouridine synthase"/>
    <property type="match status" value="1"/>
</dbReference>
<dbReference type="Pfam" id="PF01479">
    <property type="entry name" value="S4"/>
    <property type="match status" value="1"/>
</dbReference>
<name>A0A1H7HDW3_9GAMM</name>
<feature type="active site" evidence="6">
    <location>
        <position position="139"/>
    </location>
</feature>
<evidence type="ECO:0000313" key="10">
    <source>
        <dbReference type="EMBL" id="SEK48461.1"/>
    </source>
</evidence>
<dbReference type="GO" id="GO:0000455">
    <property type="term" value="P:enzyme-directed rRNA pseudouridine synthesis"/>
    <property type="evidence" value="ECO:0007669"/>
    <property type="project" value="UniProtKB-ARBA"/>
</dbReference>
<dbReference type="InterPro" id="IPR020103">
    <property type="entry name" value="PsdUridine_synth_cat_dom_sf"/>
</dbReference>
<dbReference type="EMBL" id="FOAA01000002">
    <property type="protein sequence ID" value="SEK48461.1"/>
    <property type="molecule type" value="Genomic_DNA"/>
</dbReference>
<dbReference type="Gene3D" id="3.10.290.10">
    <property type="entry name" value="RNA-binding S4 domain"/>
    <property type="match status" value="1"/>
</dbReference>
<evidence type="ECO:0000256" key="5">
    <source>
        <dbReference type="ARBA" id="ARBA00056072"/>
    </source>
</evidence>
<dbReference type="InterPro" id="IPR050188">
    <property type="entry name" value="RluA_PseudoU_synthase"/>
</dbReference>
<dbReference type="EC" id="5.4.99.-" evidence="8"/>
<dbReference type="CDD" id="cd00165">
    <property type="entry name" value="S4"/>
    <property type="match status" value="1"/>
</dbReference>
<dbReference type="NCBIfam" id="TIGR00005">
    <property type="entry name" value="rluA_subfam"/>
    <property type="match status" value="1"/>
</dbReference>
<dbReference type="NCBIfam" id="NF008385">
    <property type="entry name" value="PRK11180.1"/>
    <property type="match status" value="1"/>
</dbReference>
<evidence type="ECO:0000313" key="11">
    <source>
        <dbReference type="Proteomes" id="UP000199256"/>
    </source>
</evidence>
<dbReference type="CDD" id="cd02869">
    <property type="entry name" value="PseudoU_synth_RluA_like"/>
    <property type="match status" value="1"/>
</dbReference>
<dbReference type="SMART" id="SM00363">
    <property type="entry name" value="S4"/>
    <property type="match status" value="1"/>
</dbReference>
<dbReference type="Pfam" id="PF00849">
    <property type="entry name" value="PseudoU_synth_2"/>
    <property type="match status" value="1"/>
</dbReference>
<evidence type="ECO:0000256" key="3">
    <source>
        <dbReference type="ARBA" id="ARBA00023235"/>
    </source>
</evidence>
<keyword evidence="3 8" id="KW-0413">Isomerase</keyword>
<comment type="catalytic activity">
    <reaction evidence="8">
        <text>a uridine in RNA = a pseudouridine in RNA</text>
        <dbReference type="Rhea" id="RHEA:48348"/>
        <dbReference type="Rhea" id="RHEA-COMP:12068"/>
        <dbReference type="Rhea" id="RHEA-COMP:12069"/>
        <dbReference type="ChEBI" id="CHEBI:65314"/>
        <dbReference type="ChEBI" id="CHEBI:65315"/>
    </reaction>
</comment>
<dbReference type="PROSITE" id="PS50889">
    <property type="entry name" value="S4"/>
    <property type="match status" value="1"/>
</dbReference>
<dbReference type="PANTHER" id="PTHR21600">
    <property type="entry name" value="MITOCHONDRIAL RNA PSEUDOURIDINE SYNTHASE"/>
    <property type="match status" value="1"/>
</dbReference>
<dbReference type="Proteomes" id="UP000199256">
    <property type="component" value="Unassembled WGS sequence"/>
</dbReference>
<dbReference type="InterPro" id="IPR006225">
    <property type="entry name" value="PsdUridine_synth_RluC/D"/>
</dbReference>
<feature type="domain" description="RNA-binding S4" evidence="9">
    <location>
        <begin position="19"/>
        <end position="76"/>
    </location>
</feature>
<dbReference type="OrthoDB" id="9807829at2"/>
<dbReference type="SUPFAM" id="SSF55120">
    <property type="entry name" value="Pseudouridine synthase"/>
    <property type="match status" value="1"/>
</dbReference>
<dbReference type="InterPro" id="IPR036986">
    <property type="entry name" value="S4_RNA-bd_sf"/>
</dbReference>
<dbReference type="AlphaFoldDB" id="A0A1H7HDW3"/>
<gene>
    <name evidence="10" type="ORF">SAMN05444515_102139</name>
</gene>
<evidence type="ECO:0000256" key="6">
    <source>
        <dbReference type="PIRSR" id="PIRSR606225-1"/>
    </source>
</evidence>
<evidence type="ECO:0000256" key="8">
    <source>
        <dbReference type="RuleBase" id="RU362028"/>
    </source>
</evidence>
<keyword evidence="11" id="KW-1185">Reference proteome</keyword>
<evidence type="ECO:0000256" key="4">
    <source>
        <dbReference type="ARBA" id="ARBA00036882"/>
    </source>
</evidence>
<dbReference type="FunFam" id="3.30.2350.10:FF:000006">
    <property type="entry name" value="Pseudouridine synthase"/>
    <property type="match status" value="1"/>
</dbReference>
<sequence length="315" mass="34425">MPQTTIHLDATIPPDLAGKRLDAVLARLFTDYSRSRIQQWIEAGWVRVNGVAPRIRDKAAEGAVVEVRACLDAPGEDAPQDLPLEIVHEDDCLIVIHKPVGLVVHPAAGHPRGTLVNALLHHAPELTHLPRAGIVHRLDKDTSGLLVVARTLEAHTDLVRQLQARTVGREYLALVQGEMVAGGTVDEPIGRHPVDRKRMAVVSGGRPAVTHYRVEERLEGFTLLRVSLETGRTHQIRVHMAHLRHPIVGDPVYGGRLRLPAGLPDGAIETIQGFRRQALHATRLTLVHPGHGDTVSWEAPLPRDMADLLACLQGG</sequence>
<keyword evidence="2 7" id="KW-0694">RNA-binding</keyword>
<dbReference type="RefSeq" id="WP_090251140.1">
    <property type="nucleotide sequence ID" value="NZ_FOAA01000002.1"/>
</dbReference>
<evidence type="ECO:0000256" key="1">
    <source>
        <dbReference type="ARBA" id="ARBA00010876"/>
    </source>
</evidence>